<dbReference type="SUPFAM" id="SSF51905">
    <property type="entry name" value="FAD/NAD(P)-binding domain"/>
    <property type="match status" value="1"/>
</dbReference>
<dbReference type="GO" id="GO:0016628">
    <property type="term" value="F:oxidoreductase activity, acting on the CH-CH group of donors, NAD or NADP as acceptor"/>
    <property type="evidence" value="ECO:0007669"/>
    <property type="project" value="InterPro"/>
</dbReference>
<dbReference type="PANTHER" id="PTHR42685:SF18">
    <property type="entry name" value="DIGERANYLGERANYLGLYCEROPHOSPHOLIPID REDUCTASE"/>
    <property type="match status" value="1"/>
</dbReference>
<feature type="binding site" evidence="8">
    <location>
        <position position="291"/>
    </location>
    <ligand>
        <name>FAD</name>
        <dbReference type="ChEBI" id="CHEBI:57692"/>
    </ligand>
</feature>
<keyword evidence="6 8" id="KW-0594">Phospholipid biosynthesis</keyword>
<comment type="similarity">
    <text evidence="8">Belongs to the geranylgeranyl reductase family. DGGGPL reductase subfamily.</text>
</comment>
<comment type="catalytic activity">
    <reaction evidence="8">
        <text>a 2,3-bis-O-phytanyl-sn-glycerol 1-phospholipid + 8 oxidized 2[4Fe-4S]-[ferredoxin] = a 2,3-bis-O-(geranylgeranyl)-sn-glycerol 1-phospholipid + 8 reduced 2[4Fe-4S]-[ferredoxin] + 16 H(+)</text>
        <dbReference type="Rhea" id="RHEA:54324"/>
        <dbReference type="Rhea" id="RHEA-COMP:10002"/>
        <dbReference type="Rhea" id="RHEA-COMP:10004"/>
        <dbReference type="ChEBI" id="CHEBI:15378"/>
        <dbReference type="ChEBI" id="CHEBI:33722"/>
        <dbReference type="ChEBI" id="CHEBI:33723"/>
        <dbReference type="ChEBI" id="CHEBI:138139"/>
        <dbReference type="ChEBI" id="CHEBI:138140"/>
        <dbReference type="EC" id="1.3.7.11"/>
    </reaction>
</comment>
<comment type="catalytic activity">
    <reaction evidence="8">
        <text>archaetidylserine + 8 AH2 = 2,3-bis-O-phytanyl-sn-glycero-3-phospho-L-serine + 8 A</text>
        <dbReference type="Rhea" id="RHEA:84215"/>
        <dbReference type="ChEBI" id="CHEBI:13193"/>
        <dbReference type="ChEBI" id="CHEBI:17499"/>
        <dbReference type="ChEBI" id="CHEBI:71517"/>
        <dbReference type="ChEBI" id="CHEBI:74853"/>
    </reaction>
</comment>
<dbReference type="InterPro" id="IPR002938">
    <property type="entry name" value="FAD-bd"/>
</dbReference>
<dbReference type="Gene3D" id="3.30.9.10">
    <property type="entry name" value="D-Amino Acid Oxidase, subunit A, domain 2"/>
    <property type="match status" value="1"/>
</dbReference>
<feature type="binding site" evidence="8">
    <location>
        <position position="46"/>
    </location>
    <ligand>
        <name>FAD</name>
        <dbReference type="ChEBI" id="CHEBI:57692"/>
    </ligand>
</feature>
<gene>
    <name evidence="11" type="ORF">L0665_00235</name>
</gene>
<dbReference type="Pfam" id="PF22578">
    <property type="entry name" value="GGR_cat"/>
    <property type="match status" value="1"/>
</dbReference>
<evidence type="ECO:0000256" key="1">
    <source>
        <dbReference type="ARBA" id="ARBA00022516"/>
    </source>
</evidence>
<dbReference type="HAMAP" id="MF_01287">
    <property type="entry name" value="DGGGPL_reductase"/>
    <property type="match status" value="1"/>
</dbReference>
<feature type="binding site" evidence="8">
    <location>
        <position position="45"/>
    </location>
    <ligand>
        <name>FAD</name>
        <dbReference type="ChEBI" id="CHEBI:57692"/>
    </ligand>
</feature>
<dbReference type="InterPro" id="IPR036188">
    <property type="entry name" value="FAD/NAD-bd_sf"/>
</dbReference>
<evidence type="ECO:0000313" key="12">
    <source>
        <dbReference type="Proteomes" id="UP001143747"/>
    </source>
</evidence>
<dbReference type="PANTHER" id="PTHR42685">
    <property type="entry name" value="GERANYLGERANYL DIPHOSPHATE REDUCTASE"/>
    <property type="match status" value="1"/>
</dbReference>
<feature type="domain" description="Digeranylgeranylglycerophospholipid reductase catalytic" evidence="10">
    <location>
        <begin position="176"/>
        <end position="260"/>
    </location>
</feature>
<evidence type="ECO:0000256" key="6">
    <source>
        <dbReference type="ARBA" id="ARBA00023209"/>
    </source>
</evidence>
<evidence type="ECO:0000259" key="10">
    <source>
        <dbReference type="Pfam" id="PF22578"/>
    </source>
</evidence>
<feature type="binding site" evidence="8">
    <location>
        <position position="292"/>
    </location>
    <ligand>
        <name>FAD</name>
        <dbReference type="ChEBI" id="CHEBI:57692"/>
    </ligand>
</feature>
<reference evidence="11" key="1">
    <citation type="submission" date="2022-01" db="EMBL/GenBank/DDBJ databases">
        <title>Draft genome of Methanogenium marinum DSM 15558.</title>
        <authorList>
            <person name="Chen S.-C."/>
            <person name="You Y.-T."/>
        </authorList>
    </citation>
    <scope>NUCLEOTIDE SEQUENCE</scope>
    <source>
        <strain evidence="11">DSM 15558</strain>
    </source>
</reference>
<comment type="catalytic activity">
    <reaction evidence="8">
        <text>a 2,3-bis-O-phytanyl-sn-glycerol 1-phospholipid + 8 A = a 2,3-bis-O-(geranylgeranyl)-sn-glycerol 1-phospholipid + 8 AH2</text>
        <dbReference type="Rhea" id="RHEA:64376"/>
        <dbReference type="ChEBI" id="CHEBI:13193"/>
        <dbReference type="ChEBI" id="CHEBI:17499"/>
        <dbReference type="ChEBI" id="CHEBI:138139"/>
        <dbReference type="ChEBI" id="CHEBI:138140"/>
    </reaction>
</comment>
<dbReference type="Gene3D" id="3.50.50.60">
    <property type="entry name" value="FAD/NAD(P)-binding domain"/>
    <property type="match status" value="1"/>
</dbReference>
<comment type="caution">
    <text evidence="11">The sequence shown here is derived from an EMBL/GenBank/DDBJ whole genome shotgun (WGS) entry which is preliminary data.</text>
</comment>
<dbReference type="GO" id="GO:0016636">
    <property type="term" value="F:oxidoreductase activity, acting on the CH-CH group of donors, iron-sulfur protein as acceptor"/>
    <property type="evidence" value="ECO:0007669"/>
    <property type="project" value="UniProtKB-UniRule"/>
</dbReference>
<sequence>MQSNYNVLIIGGGPGGAMAGKAVVDAGLSCCIIEKRPAIGAPVRCAEGVGHEISELVDLDPKWISSKINGAQLVAPDGQILELNPEMAGNEVGYVLDRKIFDRELVWKAANAGCDVFVKSRASSAIIKNGKVCGAIIETGGKTLEVHADVVIAADGVESKFARWCGIDTTVPVAEIETCVQYLMTNLDIDPGLNSFYLGREVAPEGYVWIFSKGERTANVGIGISGKMCRDGKRPKDYLDAFIAEHLPNGKIIELIVGGVSACKPLECTVADGLIIVGDAARLSDPITGGGIINAMYTGKLAGEVAAECIASGDCSKKALMKYDVAWRDSKMGRGLKRNYQVKEIFIKLKDEKLNSIVNSVNKLDMEIFDTKYLIRELVKYNPWLLKDIGTLRRLLD</sequence>
<dbReference type="InterPro" id="IPR011777">
    <property type="entry name" value="Geranylgeranyl_Rdtase_fam"/>
</dbReference>
<comment type="caution">
    <text evidence="8">Lacks conserved residue(s) required for the propagation of feature annotation.</text>
</comment>
<organism evidence="11 12">
    <name type="scientific">Methanogenium marinum</name>
    <dbReference type="NCBI Taxonomy" id="348610"/>
    <lineage>
        <taxon>Archaea</taxon>
        <taxon>Methanobacteriati</taxon>
        <taxon>Methanobacteriota</taxon>
        <taxon>Stenosarchaea group</taxon>
        <taxon>Methanomicrobia</taxon>
        <taxon>Methanomicrobiales</taxon>
        <taxon>Methanomicrobiaceae</taxon>
        <taxon>Methanogenium</taxon>
    </lineage>
</organism>
<keyword evidence="3 8" id="KW-0274">FAD</keyword>
<dbReference type="EC" id="1.3.7.11" evidence="8"/>
<dbReference type="GO" id="GO:0046467">
    <property type="term" value="P:membrane lipid biosynthetic process"/>
    <property type="evidence" value="ECO:0007669"/>
    <property type="project" value="InterPro"/>
</dbReference>
<dbReference type="GO" id="GO:0071949">
    <property type="term" value="F:FAD binding"/>
    <property type="evidence" value="ECO:0007669"/>
    <property type="project" value="InterPro"/>
</dbReference>
<proteinExistence type="inferred from homology"/>
<dbReference type="Pfam" id="PF01494">
    <property type="entry name" value="FAD_binding_3"/>
    <property type="match status" value="1"/>
</dbReference>
<feature type="binding site" evidence="8">
    <location>
        <position position="279"/>
    </location>
    <ligand>
        <name>FAD</name>
        <dbReference type="ChEBI" id="CHEBI:57692"/>
    </ligand>
</feature>
<dbReference type="NCBIfam" id="TIGR02032">
    <property type="entry name" value="GG-red-SF"/>
    <property type="match status" value="1"/>
</dbReference>
<comment type="pathway">
    <text evidence="8">Membrane lipid metabolism; glycerophospholipid metabolism.</text>
</comment>
<keyword evidence="4 8" id="KW-0560">Oxidoreductase</keyword>
<dbReference type="Proteomes" id="UP001143747">
    <property type="component" value="Unassembled WGS sequence"/>
</dbReference>
<evidence type="ECO:0000256" key="7">
    <source>
        <dbReference type="ARBA" id="ARBA00023264"/>
    </source>
</evidence>
<evidence type="ECO:0000256" key="5">
    <source>
        <dbReference type="ARBA" id="ARBA00023098"/>
    </source>
</evidence>
<evidence type="ECO:0000256" key="3">
    <source>
        <dbReference type="ARBA" id="ARBA00022827"/>
    </source>
</evidence>
<comment type="catalytic activity">
    <reaction evidence="8">
        <text>2,3-bis-O-(phytanyl)-sn-glycerol 1-phosphate + 8 oxidized 2[4Fe-4S]-[ferredoxin] = 2,3-bis-O-(geranylgeranyl)-sn-glycerol 1-phosphate + 8 reduced 2[4Fe-4S]-[ferredoxin] + 16 H(+)</text>
        <dbReference type="Rhea" id="RHEA:36159"/>
        <dbReference type="Rhea" id="RHEA-COMP:10002"/>
        <dbReference type="Rhea" id="RHEA-COMP:10004"/>
        <dbReference type="ChEBI" id="CHEBI:15378"/>
        <dbReference type="ChEBI" id="CHEBI:33722"/>
        <dbReference type="ChEBI" id="CHEBI:33723"/>
        <dbReference type="ChEBI" id="CHEBI:58837"/>
        <dbReference type="ChEBI" id="CHEBI:73125"/>
        <dbReference type="EC" id="1.3.7.11"/>
    </reaction>
</comment>
<evidence type="ECO:0000313" key="11">
    <source>
        <dbReference type="EMBL" id="MDE4907055.1"/>
    </source>
</evidence>
<dbReference type="GO" id="GO:0016020">
    <property type="term" value="C:membrane"/>
    <property type="evidence" value="ECO:0007669"/>
    <property type="project" value="GOC"/>
</dbReference>
<dbReference type="GO" id="GO:0046474">
    <property type="term" value="P:glycerophospholipid biosynthetic process"/>
    <property type="evidence" value="ECO:0007669"/>
    <property type="project" value="UniProtKB-UniRule"/>
</dbReference>
<keyword evidence="1 8" id="KW-0444">Lipid biosynthesis</keyword>
<comment type="catalytic activity">
    <reaction evidence="8">
        <text>CDP-2,3-bis-O-(geranylgeranyl)-sn-glycerol + 8 AH2 = CDP-2,3-bis-O-(phytanyl)-sn-glycerol + 8 A</text>
        <dbReference type="Rhea" id="RHEA:84207"/>
        <dbReference type="ChEBI" id="CHEBI:13193"/>
        <dbReference type="ChEBI" id="CHEBI:17499"/>
        <dbReference type="ChEBI" id="CHEBI:58838"/>
        <dbReference type="ChEBI" id="CHEBI:74004"/>
    </reaction>
</comment>
<feature type="binding site" evidence="8">
    <location>
        <position position="98"/>
    </location>
    <ligand>
        <name>FAD</name>
        <dbReference type="ChEBI" id="CHEBI:57692"/>
    </ligand>
</feature>
<dbReference type="InterPro" id="IPR054715">
    <property type="entry name" value="GGR_cat"/>
</dbReference>
<dbReference type="RefSeq" id="WP_274923716.1">
    <property type="nucleotide sequence ID" value="NZ_JAKELO010000001.1"/>
</dbReference>
<keyword evidence="12" id="KW-1185">Reference proteome</keyword>
<keyword evidence="2 8" id="KW-0285">Flavoprotein</keyword>
<dbReference type="GO" id="GO:0045550">
    <property type="term" value="F:geranylgeranyl reductase activity"/>
    <property type="evidence" value="ECO:0007669"/>
    <property type="project" value="InterPro"/>
</dbReference>
<protein>
    <recommendedName>
        <fullName evidence="8">Digeranylgeranylglycerophospholipid reductase</fullName>
        <shortName evidence="8">DGGGPL reductase</shortName>
        <ecNumber evidence="8">1.3.7.11</ecNumber>
    </recommendedName>
    <alternativeName>
        <fullName evidence="8">2,3-bis-O-geranylgeranylglyceryl phosphate reductase</fullName>
    </alternativeName>
    <alternativeName>
        <fullName evidence="8">Geranylgeranyl reductase</fullName>
        <shortName evidence="8">GGR</shortName>
    </alternativeName>
</protein>
<keyword evidence="5 8" id="KW-0443">Lipid metabolism</keyword>
<comment type="cofactor">
    <cofactor evidence="8">
        <name>FAD</name>
        <dbReference type="ChEBI" id="CHEBI:57692"/>
    </cofactor>
    <text evidence="8">Binds 1 FAD per subunit.</text>
</comment>
<dbReference type="PRINTS" id="PR00420">
    <property type="entry name" value="RNGMNOXGNASE"/>
</dbReference>
<evidence type="ECO:0000259" key="9">
    <source>
        <dbReference type="Pfam" id="PF01494"/>
    </source>
</evidence>
<comment type="miscellaneous">
    <text evidence="8">Reduction reaction proceeds via syn addition of hydrogen for double bonds.</text>
</comment>
<feature type="binding site" evidence="8">
    <location>
        <position position="122"/>
    </location>
    <ligand>
        <name>FAD</name>
        <dbReference type="ChEBI" id="CHEBI:57692"/>
    </ligand>
</feature>
<dbReference type="InterPro" id="IPR023590">
    <property type="entry name" value="DGGGPL_reductase"/>
</dbReference>
<feature type="binding site" evidence="8">
    <location>
        <position position="15"/>
    </location>
    <ligand>
        <name>FAD</name>
        <dbReference type="ChEBI" id="CHEBI:57692"/>
    </ligand>
</feature>
<comment type="function">
    <text evidence="8">Is involved in the reduction of 2,3-digeranylgeranylglycerophospholipids (unsaturated archaeols) into 2,3-diphytanylglycerophospholipids (saturated archaeols) in the biosynthesis of archaeal membrane lipids. Catalyzes the formation of archaetidic acid (2,3-di-O-phytanyl-sn-glyceryl phosphate) from 2,3-di-O-geranylgeranylglyceryl phosphate (DGGGP) via the hydrogenation of each double bond of the isoprenoid chains. Is also probably able to reduce double bonds of geranyl groups in CDP-2,3-bis-O-(geranylgeranyl)-sn-glycerol and archaetidylserine, thus acting at various stages in the biosynthesis of archaeal membrane lipids.</text>
</comment>
<evidence type="ECO:0000256" key="2">
    <source>
        <dbReference type="ARBA" id="ARBA00022630"/>
    </source>
</evidence>
<evidence type="ECO:0000256" key="4">
    <source>
        <dbReference type="ARBA" id="ARBA00023002"/>
    </source>
</evidence>
<dbReference type="AlphaFoldDB" id="A0A9Q4KN20"/>
<keyword evidence="7 8" id="KW-1208">Phospholipid metabolism</keyword>
<feature type="domain" description="FAD-binding" evidence="9">
    <location>
        <begin position="5"/>
        <end position="37"/>
    </location>
</feature>
<dbReference type="EMBL" id="JAKELO010000001">
    <property type="protein sequence ID" value="MDE4907055.1"/>
    <property type="molecule type" value="Genomic_DNA"/>
</dbReference>
<feature type="binding site" evidence="8">
    <location>
        <position position="34"/>
    </location>
    <ligand>
        <name>FAD</name>
        <dbReference type="ChEBI" id="CHEBI:57692"/>
    </ligand>
</feature>
<evidence type="ECO:0000256" key="8">
    <source>
        <dbReference type="HAMAP-Rule" id="MF_01287"/>
    </source>
</evidence>
<accession>A0A9Q4KN20</accession>
<dbReference type="InterPro" id="IPR050407">
    <property type="entry name" value="Geranylgeranyl_reductase"/>
</dbReference>
<name>A0A9Q4KN20_9EURY</name>
<feature type="binding site" evidence="8">
    <location>
        <position position="371"/>
    </location>
    <ligand>
        <name>a 2,3-bis-O-(geranylgeranyl)-sn-glycerol 1-phospholipid</name>
        <dbReference type="ChEBI" id="CHEBI:138140"/>
    </ligand>
</feature>
<feature type="binding site" evidence="8">
    <location>
        <position position="48"/>
    </location>
    <ligand>
        <name>FAD</name>
        <dbReference type="ChEBI" id="CHEBI:57692"/>
    </ligand>
</feature>